<feature type="non-terminal residue" evidence="1">
    <location>
        <position position="1"/>
    </location>
</feature>
<sequence length="56" mass="6380">ASRRLKVGLEKNPFKKGDDLAPRIAEACKTVTMKDCLQWVNTLNRIGRGVLRKKRV</sequence>
<evidence type="ECO:0000313" key="1">
    <source>
        <dbReference type="EMBL" id="GAA5816558.1"/>
    </source>
</evidence>
<accession>A0ABP9ZBR7</accession>
<proteinExistence type="predicted"/>
<organism evidence="1 2">
    <name type="scientific">Mucor flavus</name>
    <dbReference type="NCBI Taxonomy" id="439312"/>
    <lineage>
        <taxon>Eukaryota</taxon>
        <taxon>Fungi</taxon>
        <taxon>Fungi incertae sedis</taxon>
        <taxon>Mucoromycota</taxon>
        <taxon>Mucoromycotina</taxon>
        <taxon>Mucoromycetes</taxon>
        <taxon>Mucorales</taxon>
        <taxon>Mucorineae</taxon>
        <taxon>Mucoraceae</taxon>
        <taxon>Mucor</taxon>
    </lineage>
</organism>
<keyword evidence="2" id="KW-1185">Reference proteome</keyword>
<name>A0ABP9ZBR7_9FUNG</name>
<dbReference type="EMBL" id="BAABUK010000032">
    <property type="protein sequence ID" value="GAA5816558.1"/>
    <property type="molecule type" value="Genomic_DNA"/>
</dbReference>
<dbReference type="Proteomes" id="UP001473302">
    <property type="component" value="Unassembled WGS sequence"/>
</dbReference>
<protein>
    <submittedName>
        <fullName evidence="1">Uncharacterized protein</fullName>
    </submittedName>
</protein>
<reference evidence="1 2" key="1">
    <citation type="submission" date="2024-04" db="EMBL/GenBank/DDBJ databases">
        <title>genome sequences of Mucor flavus KT1a and Helicostylum pulchrum KT1b strains isolated from the surface of a dry-aged beef.</title>
        <authorList>
            <person name="Toyotome T."/>
            <person name="Hosono M."/>
            <person name="Torimaru M."/>
            <person name="Fukuda K."/>
            <person name="Mikami N."/>
        </authorList>
    </citation>
    <scope>NUCLEOTIDE SEQUENCE [LARGE SCALE GENOMIC DNA]</scope>
    <source>
        <strain evidence="1 2">KT1a</strain>
    </source>
</reference>
<gene>
    <name evidence="1" type="ORF">MFLAVUS_010088</name>
</gene>
<comment type="caution">
    <text evidence="1">The sequence shown here is derived from an EMBL/GenBank/DDBJ whole genome shotgun (WGS) entry which is preliminary data.</text>
</comment>
<evidence type="ECO:0000313" key="2">
    <source>
        <dbReference type="Proteomes" id="UP001473302"/>
    </source>
</evidence>